<feature type="domain" description="C3H1-type" evidence="7">
    <location>
        <begin position="67"/>
        <end position="94"/>
    </location>
</feature>
<evidence type="ECO:0000256" key="2">
    <source>
        <dbReference type="ARBA" id="ARBA00022771"/>
    </source>
</evidence>
<proteinExistence type="predicted"/>
<dbReference type="PROSITE" id="PS50103">
    <property type="entry name" value="ZF_C3H1"/>
    <property type="match status" value="1"/>
</dbReference>
<evidence type="ECO:0000313" key="9">
    <source>
        <dbReference type="Proteomes" id="UP000325577"/>
    </source>
</evidence>
<dbReference type="Pfam" id="PF00642">
    <property type="entry name" value="zf-CCCH"/>
    <property type="match status" value="1"/>
</dbReference>
<reference evidence="8 9" key="1">
    <citation type="submission" date="2019-09" db="EMBL/GenBank/DDBJ databases">
        <title>A chromosome-level genome assembly of the Chinese tupelo Nyssa sinensis.</title>
        <authorList>
            <person name="Yang X."/>
            <person name="Kang M."/>
            <person name="Yang Y."/>
            <person name="Xiong H."/>
            <person name="Wang M."/>
            <person name="Zhang Z."/>
            <person name="Wang Z."/>
            <person name="Wu H."/>
            <person name="Ma T."/>
            <person name="Liu J."/>
            <person name="Xi Z."/>
        </authorList>
    </citation>
    <scope>NUCLEOTIDE SEQUENCE [LARGE SCALE GENOMIC DNA]</scope>
    <source>
        <strain evidence="8">J267</strain>
        <tissue evidence="8">Leaf</tissue>
    </source>
</reference>
<dbReference type="SMART" id="SM00356">
    <property type="entry name" value="ZnF_C3H1"/>
    <property type="match status" value="2"/>
</dbReference>
<evidence type="ECO:0000256" key="6">
    <source>
        <dbReference type="SAM" id="MobiDB-lite"/>
    </source>
</evidence>
<evidence type="ECO:0000256" key="1">
    <source>
        <dbReference type="ARBA" id="ARBA00022723"/>
    </source>
</evidence>
<keyword evidence="4" id="KW-0238">DNA-binding</keyword>
<dbReference type="InterPro" id="IPR050974">
    <property type="entry name" value="Plant_ZF_CCCH"/>
</dbReference>
<dbReference type="AlphaFoldDB" id="A0A5J5A5P4"/>
<evidence type="ECO:0000256" key="5">
    <source>
        <dbReference type="PROSITE-ProRule" id="PRU00723"/>
    </source>
</evidence>
<keyword evidence="9" id="KW-1185">Reference proteome</keyword>
<gene>
    <name evidence="8" type="ORF">F0562_011184</name>
</gene>
<keyword evidence="2 5" id="KW-0863">Zinc-finger</keyword>
<name>A0A5J5A5P4_9ASTE</name>
<feature type="compositionally biased region" description="Polar residues" evidence="6">
    <location>
        <begin position="277"/>
        <end position="287"/>
    </location>
</feature>
<dbReference type="Proteomes" id="UP000325577">
    <property type="component" value="Linkage Group LG4"/>
</dbReference>
<sequence length="313" mass="34718">MWSRSEAGQTRPTMDDFDVVQSNGGVSNSSNPSVDNIEEVVWRLKIQNNDNQDTGARAHSNPYPDHPGEPDCIYYLRTGLCGYSNKCRSNHPPYAGQGGQYRGELPERVGQPDCGYFVKTGTCKYGSTYAHFTIASGSFPLPLSMKKVHVLITCKLDCVNLDLLASSIILSLHLLELCYLILDLLSMDLWAHQLYLHHLMWVDFQHGHSQEHHTYLVPAYKGSMSPVTSTSVLGSNFVYNTNNQGEARNLPMAHSSEVSPSKSSRLPDWIQKLEMANNKSQNLNPTPEDSLEQAGSPPQSLPASSEPPHDQSD</sequence>
<dbReference type="PANTHER" id="PTHR12506:SF50">
    <property type="entry name" value="ZINC FINGER CCCH DOMAIN-CONTAINING PROTEIN 26"/>
    <property type="match status" value="1"/>
</dbReference>
<feature type="compositionally biased region" description="Polar residues" evidence="6">
    <location>
        <begin position="1"/>
        <end position="12"/>
    </location>
</feature>
<feature type="zinc finger region" description="C3H1-type" evidence="5">
    <location>
        <begin position="67"/>
        <end position="94"/>
    </location>
</feature>
<keyword evidence="3 5" id="KW-0862">Zinc</keyword>
<accession>A0A5J5A5P4</accession>
<organism evidence="8 9">
    <name type="scientific">Nyssa sinensis</name>
    <dbReference type="NCBI Taxonomy" id="561372"/>
    <lineage>
        <taxon>Eukaryota</taxon>
        <taxon>Viridiplantae</taxon>
        <taxon>Streptophyta</taxon>
        <taxon>Embryophyta</taxon>
        <taxon>Tracheophyta</taxon>
        <taxon>Spermatophyta</taxon>
        <taxon>Magnoliopsida</taxon>
        <taxon>eudicotyledons</taxon>
        <taxon>Gunneridae</taxon>
        <taxon>Pentapetalae</taxon>
        <taxon>asterids</taxon>
        <taxon>Cornales</taxon>
        <taxon>Nyssaceae</taxon>
        <taxon>Nyssa</taxon>
    </lineage>
</organism>
<evidence type="ECO:0000259" key="7">
    <source>
        <dbReference type="PROSITE" id="PS50103"/>
    </source>
</evidence>
<dbReference type="OrthoDB" id="6053at2759"/>
<keyword evidence="1 5" id="KW-0479">Metal-binding</keyword>
<protein>
    <recommendedName>
        <fullName evidence="7">C3H1-type domain-containing protein</fullName>
    </recommendedName>
</protein>
<dbReference type="EMBL" id="CM018047">
    <property type="protein sequence ID" value="KAA8524761.1"/>
    <property type="molecule type" value="Genomic_DNA"/>
</dbReference>
<dbReference type="GO" id="GO:0003729">
    <property type="term" value="F:mRNA binding"/>
    <property type="evidence" value="ECO:0007669"/>
    <property type="project" value="TreeGrafter"/>
</dbReference>
<evidence type="ECO:0000313" key="8">
    <source>
        <dbReference type="EMBL" id="KAA8524761.1"/>
    </source>
</evidence>
<dbReference type="Gene3D" id="4.10.1000.10">
    <property type="entry name" value="Zinc finger, CCCH-type"/>
    <property type="match status" value="1"/>
</dbReference>
<dbReference type="GO" id="GO:0008270">
    <property type="term" value="F:zinc ion binding"/>
    <property type="evidence" value="ECO:0007669"/>
    <property type="project" value="UniProtKB-KW"/>
</dbReference>
<dbReference type="InterPro" id="IPR000571">
    <property type="entry name" value="Znf_CCCH"/>
</dbReference>
<evidence type="ECO:0000256" key="4">
    <source>
        <dbReference type="ARBA" id="ARBA00023125"/>
    </source>
</evidence>
<evidence type="ECO:0000256" key="3">
    <source>
        <dbReference type="ARBA" id="ARBA00022833"/>
    </source>
</evidence>
<feature type="region of interest" description="Disordered" evidence="6">
    <location>
        <begin position="1"/>
        <end position="33"/>
    </location>
</feature>
<feature type="compositionally biased region" description="Low complexity" evidence="6">
    <location>
        <begin position="19"/>
        <end position="33"/>
    </location>
</feature>
<feature type="region of interest" description="Disordered" evidence="6">
    <location>
        <begin position="252"/>
        <end position="313"/>
    </location>
</feature>
<dbReference type="PANTHER" id="PTHR12506">
    <property type="entry name" value="PROTEIN PHOSPHATASE RELATED"/>
    <property type="match status" value="1"/>
</dbReference>
<dbReference type="GO" id="GO:0003677">
    <property type="term" value="F:DNA binding"/>
    <property type="evidence" value="ECO:0007669"/>
    <property type="project" value="UniProtKB-KW"/>
</dbReference>